<dbReference type="InterPro" id="IPR004090">
    <property type="entry name" value="Chemotax_Me-accpt_rcpt"/>
</dbReference>
<dbReference type="PROSITE" id="PS50113">
    <property type="entry name" value="PAC"/>
    <property type="match status" value="1"/>
</dbReference>
<dbReference type="PROSITE" id="PS50111">
    <property type="entry name" value="CHEMOTAXIS_TRANSDUC_2"/>
    <property type="match status" value="1"/>
</dbReference>
<dbReference type="Gene3D" id="3.30.450.20">
    <property type="entry name" value="PAS domain"/>
    <property type="match status" value="1"/>
</dbReference>
<keyword evidence="1" id="KW-0807">Transducer</keyword>
<dbReference type="PANTHER" id="PTHR24422:SF10">
    <property type="entry name" value="CHEMOTAXIS PROTEIN METHYLTRANSFERASE 2"/>
    <property type="match status" value="1"/>
</dbReference>
<dbReference type="Pfam" id="PF00015">
    <property type="entry name" value="MCPsignal"/>
    <property type="match status" value="1"/>
</dbReference>
<protein>
    <submittedName>
        <fullName evidence="4">Methyl-accepting chemotaxis protein</fullName>
    </submittedName>
</protein>
<reference evidence="5" key="1">
    <citation type="journal article" date="2019" name="Int. J. Syst. Evol. Microbiol.">
        <title>The Global Catalogue of Microorganisms (GCM) 10K type strain sequencing project: providing services to taxonomists for standard genome sequencing and annotation.</title>
        <authorList>
            <consortium name="The Broad Institute Genomics Platform"/>
            <consortium name="The Broad Institute Genome Sequencing Center for Infectious Disease"/>
            <person name="Wu L."/>
            <person name="Ma J."/>
        </authorList>
    </citation>
    <scope>NUCLEOTIDE SEQUENCE [LARGE SCALE GENOMIC DNA]</scope>
    <source>
        <strain evidence="5">CCUG 62982</strain>
    </source>
</reference>
<dbReference type="SUPFAM" id="SSF55785">
    <property type="entry name" value="PYP-like sensor domain (PAS domain)"/>
    <property type="match status" value="1"/>
</dbReference>
<name>A0ABW3H129_9SPHN</name>
<dbReference type="Pfam" id="PF08447">
    <property type="entry name" value="PAS_3"/>
    <property type="match status" value="1"/>
</dbReference>
<keyword evidence="5" id="KW-1185">Reference proteome</keyword>
<dbReference type="NCBIfam" id="TIGR00229">
    <property type="entry name" value="sensory_box"/>
    <property type="match status" value="1"/>
</dbReference>
<dbReference type="Proteomes" id="UP001596977">
    <property type="component" value="Unassembled WGS sequence"/>
</dbReference>
<dbReference type="InterPro" id="IPR000014">
    <property type="entry name" value="PAS"/>
</dbReference>
<gene>
    <name evidence="4" type="ORF">ACFQ1E_02315</name>
</gene>
<dbReference type="InterPro" id="IPR001610">
    <property type="entry name" value="PAC"/>
</dbReference>
<dbReference type="InterPro" id="IPR004089">
    <property type="entry name" value="MCPsignal_dom"/>
</dbReference>
<evidence type="ECO:0000313" key="4">
    <source>
        <dbReference type="EMBL" id="MFD0945166.1"/>
    </source>
</evidence>
<dbReference type="SMART" id="SM00086">
    <property type="entry name" value="PAC"/>
    <property type="match status" value="1"/>
</dbReference>
<dbReference type="Gene3D" id="6.10.250.3200">
    <property type="match status" value="1"/>
</dbReference>
<dbReference type="CDD" id="cd00130">
    <property type="entry name" value="PAS"/>
    <property type="match status" value="1"/>
</dbReference>
<evidence type="ECO:0000313" key="5">
    <source>
        <dbReference type="Proteomes" id="UP001596977"/>
    </source>
</evidence>
<evidence type="ECO:0000259" key="3">
    <source>
        <dbReference type="PROSITE" id="PS50113"/>
    </source>
</evidence>
<dbReference type="EMBL" id="JBHTJG010000001">
    <property type="protein sequence ID" value="MFD0945166.1"/>
    <property type="molecule type" value="Genomic_DNA"/>
</dbReference>
<dbReference type="PRINTS" id="PR00260">
    <property type="entry name" value="CHEMTRNSDUCR"/>
</dbReference>
<evidence type="ECO:0000256" key="1">
    <source>
        <dbReference type="PROSITE-ProRule" id="PRU00284"/>
    </source>
</evidence>
<accession>A0ABW3H129</accession>
<dbReference type="InterPro" id="IPR013655">
    <property type="entry name" value="PAS_fold_3"/>
</dbReference>
<evidence type="ECO:0000259" key="2">
    <source>
        <dbReference type="PROSITE" id="PS50111"/>
    </source>
</evidence>
<dbReference type="RefSeq" id="WP_319951592.1">
    <property type="nucleotide sequence ID" value="NZ_JAPDRA010000001.1"/>
</dbReference>
<dbReference type="InterPro" id="IPR000700">
    <property type="entry name" value="PAS-assoc_C"/>
</dbReference>
<sequence>MASYNPEFYSAGDHGGKLAAIDRSLLVAEFDTRGVILHANGNFLTVTGYDSDALVGQHHRILCDPEFANSAEYAAFWQELRDGEFHSGECRRIACDGQGIWLQATYSPMFGPSGEVTKIVKIASDITHARTREAEAREMLGEIMGSIEDIASRINMLALNAQIEAARAGEAGRGFAVVATEVKRLAADTRAATLRAAELVRR</sequence>
<dbReference type="SUPFAM" id="SSF58104">
    <property type="entry name" value="Methyl-accepting chemotaxis protein (MCP) signaling domain"/>
    <property type="match status" value="1"/>
</dbReference>
<dbReference type="InterPro" id="IPR035965">
    <property type="entry name" value="PAS-like_dom_sf"/>
</dbReference>
<comment type="caution">
    <text evidence="4">The sequence shown here is derived from an EMBL/GenBank/DDBJ whole genome shotgun (WGS) entry which is preliminary data.</text>
</comment>
<dbReference type="PANTHER" id="PTHR24422">
    <property type="entry name" value="CHEMOTAXIS PROTEIN METHYLTRANSFERASE"/>
    <property type="match status" value="1"/>
</dbReference>
<feature type="domain" description="Methyl-accepting transducer" evidence="2">
    <location>
        <begin position="115"/>
        <end position="202"/>
    </location>
</feature>
<proteinExistence type="predicted"/>
<organism evidence="4 5">
    <name type="scientific">Sphingomonas canadensis</name>
    <dbReference type="NCBI Taxonomy" id="1219257"/>
    <lineage>
        <taxon>Bacteria</taxon>
        <taxon>Pseudomonadati</taxon>
        <taxon>Pseudomonadota</taxon>
        <taxon>Alphaproteobacteria</taxon>
        <taxon>Sphingomonadales</taxon>
        <taxon>Sphingomonadaceae</taxon>
        <taxon>Sphingomonas</taxon>
    </lineage>
</organism>
<feature type="domain" description="PAC" evidence="3">
    <location>
        <begin position="86"/>
        <end position="138"/>
    </location>
</feature>
<dbReference type="InterPro" id="IPR050903">
    <property type="entry name" value="Bact_Chemotaxis_MeTrfase"/>
</dbReference>